<dbReference type="SUPFAM" id="SSF54373">
    <property type="entry name" value="FAD-linked reductases, C-terminal domain"/>
    <property type="match status" value="1"/>
</dbReference>
<dbReference type="Pfam" id="PF00732">
    <property type="entry name" value="GMC_oxred_N"/>
    <property type="match status" value="1"/>
</dbReference>
<dbReference type="SUPFAM" id="SSF51905">
    <property type="entry name" value="FAD/NAD(P)-binding domain"/>
    <property type="match status" value="1"/>
</dbReference>
<dbReference type="Gene3D" id="3.30.560.10">
    <property type="entry name" value="Glucose Oxidase, domain 3"/>
    <property type="match status" value="1"/>
</dbReference>
<dbReference type="Pfam" id="PF05199">
    <property type="entry name" value="GMC_oxred_C"/>
    <property type="match status" value="1"/>
</dbReference>
<evidence type="ECO:0000256" key="8">
    <source>
        <dbReference type="SAM" id="MobiDB-lite"/>
    </source>
</evidence>
<keyword evidence="4 7" id="KW-0274">FAD</keyword>
<gene>
    <name evidence="11" type="ORF">M407DRAFT_240769</name>
</gene>
<dbReference type="STRING" id="1051891.A0A0C3QWG3"/>
<evidence type="ECO:0000256" key="6">
    <source>
        <dbReference type="PIRSR" id="PIRSR000137-1"/>
    </source>
</evidence>
<dbReference type="HOGENOM" id="CLU_002865_6_0_1"/>
<feature type="binding site" evidence="7">
    <location>
        <position position="277"/>
    </location>
    <ligand>
        <name>FAD</name>
        <dbReference type="ChEBI" id="CHEBI:57692"/>
    </ligand>
</feature>
<dbReference type="Proteomes" id="UP000054248">
    <property type="component" value="Unassembled WGS sequence"/>
</dbReference>
<protein>
    <submittedName>
        <fullName evidence="11">GMC oxidoreductase</fullName>
    </submittedName>
</protein>
<evidence type="ECO:0000256" key="7">
    <source>
        <dbReference type="PIRSR" id="PIRSR000137-2"/>
    </source>
</evidence>
<dbReference type="PANTHER" id="PTHR11552:SF218">
    <property type="entry name" value="GLUCOSE-METHANOL-CHOLINE OXIDOREDUCTASE N-TERMINAL DOMAIN-CONTAINING PROTEIN"/>
    <property type="match status" value="1"/>
</dbReference>
<evidence type="ECO:0000313" key="12">
    <source>
        <dbReference type="Proteomes" id="UP000054248"/>
    </source>
</evidence>
<feature type="signal peptide" evidence="9">
    <location>
        <begin position="1"/>
        <end position="17"/>
    </location>
</feature>
<dbReference type="EMBL" id="KN822944">
    <property type="protein sequence ID" value="KIO34161.1"/>
    <property type="molecule type" value="Genomic_DNA"/>
</dbReference>
<reference evidence="12" key="2">
    <citation type="submission" date="2015-01" db="EMBL/GenBank/DDBJ databases">
        <title>Evolutionary Origins and Diversification of the Mycorrhizal Mutualists.</title>
        <authorList>
            <consortium name="DOE Joint Genome Institute"/>
            <consortium name="Mycorrhizal Genomics Consortium"/>
            <person name="Kohler A."/>
            <person name="Kuo A."/>
            <person name="Nagy L.G."/>
            <person name="Floudas D."/>
            <person name="Copeland A."/>
            <person name="Barry K.W."/>
            <person name="Cichocki N."/>
            <person name="Veneault-Fourrey C."/>
            <person name="LaButti K."/>
            <person name="Lindquist E.A."/>
            <person name="Lipzen A."/>
            <person name="Lundell T."/>
            <person name="Morin E."/>
            <person name="Murat C."/>
            <person name="Riley R."/>
            <person name="Ohm R."/>
            <person name="Sun H."/>
            <person name="Tunlid A."/>
            <person name="Henrissat B."/>
            <person name="Grigoriev I.V."/>
            <person name="Hibbett D.S."/>
            <person name="Martin F."/>
        </authorList>
    </citation>
    <scope>NUCLEOTIDE SEQUENCE [LARGE SCALE GENOMIC DNA]</scope>
    <source>
        <strain evidence="12">MUT 4182</strain>
    </source>
</reference>
<keyword evidence="3" id="KW-0285">Flavoprotein</keyword>
<feature type="active site" description="Proton donor" evidence="6">
    <location>
        <position position="566"/>
    </location>
</feature>
<dbReference type="InterPro" id="IPR027424">
    <property type="entry name" value="Glucose_Oxidase_domain_2"/>
</dbReference>
<feature type="active site" description="Proton acceptor" evidence="6">
    <location>
        <position position="609"/>
    </location>
</feature>
<feature type="domain" description="Glucose-methanol-choline oxidoreductase N-terminal" evidence="10">
    <location>
        <begin position="320"/>
        <end position="334"/>
    </location>
</feature>
<evidence type="ECO:0000313" key="11">
    <source>
        <dbReference type="EMBL" id="KIO34161.1"/>
    </source>
</evidence>
<dbReference type="Gene3D" id="3.50.50.60">
    <property type="entry name" value="FAD/NAD(P)-binding domain"/>
    <property type="match status" value="1"/>
</dbReference>
<evidence type="ECO:0000256" key="9">
    <source>
        <dbReference type="SAM" id="SignalP"/>
    </source>
</evidence>
<feature type="compositionally biased region" description="Polar residues" evidence="8">
    <location>
        <begin position="639"/>
        <end position="657"/>
    </location>
</feature>
<dbReference type="InterPro" id="IPR036188">
    <property type="entry name" value="FAD/NAD-bd_sf"/>
</dbReference>
<keyword evidence="9" id="KW-0732">Signal</keyword>
<organism evidence="11 12">
    <name type="scientific">Tulasnella calospora MUT 4182</name>
    <dbReference type="NCBI Taxonomy" id="1051891"/>
    <lineage>
        <taxon>Eukaryota</taxon>
        <taxon>Fungi</taxon>
        <taxon>Dikarya</taxon>
        <taxon>Basidiomycota</taxon>
        <taxon>Agaricomycotina</taxon>
        <taxon>Agaricomycetes</taxon>
        <taxon>Cantharellales</taxon>
        <taxon>Tulasnellaceae</taxon>
        <taxon>Tulasnella</taxon>
    </lineage>
</organism>
<keyword evidence="12" id="KW-1185">Reference proteome</keyword>
<dbReference type="GO" id="GO:0050660">
    <property type="term" value="F:flavin adenine dinucleotide binding"/>
    <property type="evidence" value="ECO:0007669"/>
    <property type="project" value="InterPro"/>
</dbReference>
<evidence type="ECO:0000256" key="5">
    <source>
        <dbReference type="ARBA" id="ARBA00023002"/>
    </source>
</evidence>
<feature type="region of interest" description="Disordered" evidence="8">
    <location>
        <begin position="635"/>
        <end position="657"/>
    </location>
</feature>
<dbReference type="AlphaFoldDB" id="A0A0C3QWG3"/>
<keyword evidence="5" id="KW-0560">Oxidoreductase</keyword>
<feature type="chain" id="PRO_5002168909" evidence="9">
    <location>
        <begin position="18"/>
        <end position="688"/>
    </location>
</feature>
<comment type="similarity">
    <text evidence="2">Belongs to the GMC oxidoreductase family.</text>
</comment>
<evidence type="ECO:0000256" key="4">
    <source>
        <dbReference type="ARBA" id="ARBA00022827"/>
    </source>
</evidence>
<dbReference type="PIRSF" id="PIRSF000137">
    <property type="entry name" value="Alcohol_oxidase"/>
    <property type="match status" value="1"/>
</dbReference>
<name>A0A0C3QWG3_9AGAM</name>
<proteinExistence type="inferred from homology"/>
<comment type="cofactor">
    <cofactor evidence="1 7">
        <name>FAD</name>
        <dbReference type="ChEBI" id="CHEBI:57692"/>
    </cofactor>
</comment>
<feature type="binding site" evidence="7">
    <location>
        <position position="123"/>
    </location>
    <ligand>
        <name>FAD</name>
        <dbReference type="ChEBI" id="CHEBI:57692"/>
    </ligand>
</feature>
<evidence type="ECO:0000256" key="1">
    <source>
        <dbReference type="ARBA" id="ARBA00001974"/>
    </source>
</evidence>
<evidence type="ECO:0000259" key="10">
    <source>
        <dbReference type="PROSITE" id="PS00624"/>
    </source>
</evidence>
<reference evidence="11 12" key="1">
    <citation type="submission" date="2014-04" db="EMBL/GenBank/DDBJ databases">
        <authorList>
            <consortium name="DOE Joint Genome Institute"/>
            <person name="Kuo A."/>
            <person name="Girlanda M."/>
            <person name="Perotto S."/>
            <person name="Kohler A."/>
            <person name="Nagy L.G."/>
            <person name="Floudas D."/>
            <person name="Copeland A."/>
            <person name="Barry K.W."/>
            <person name="Cichocki N."/>
            <person name="Veneault-Fourrey C."/>
            <person name="LaButti K."/>
            <person name="Lindquist E.A."/>
            <person name="Lipzen A."/>
            <person name="Lundell T."/>
            <person name="Morin E."/>
            <person name="Murat C."/>
            <person name="Sun H."/>
            <person name="Tunlid A."/>
            <person name="Henrissat B."/>
            <person name="Grigoriev I.V."/>
            <person name="Hibbett D.S."/>
            <person name="Martin F."/>
            <person name="Nordberg H.P."/>
            <person name="Cantor M.N."/>
            <person name="Hua S.X."/>
        </authorList>
    </citation>
    <scope>NUCLEOTIDE SEQUENCE [LARGE SCALE GENOMIC DNA]</scope>
    <source>
        <strain evidence="11 12">MUT 4182</strain>
    </source>
</reference>
<sequence length="688" mass="72732">MLPLLAAVALLSSTATANPATDYSWHGRRDYVTPSQLQASYDFVIAGGGLAGLVIASRLTEDANTSVLVIEAGETGDDVRSRIDIPIEAYFNGLMHTQYDWQYLSAPQPNLNNRNISWPRGKVLGGSSAVNGMYMVRPSALEMDTFSKILGSLDGAAAWGWDSMFAAMKKSELFTPPSSDVQSQANILYNQASHGSSGLLHTTFPGSVLPLIGSWSPTLNAVGIPPSPDANGGSGWGTFVATSAINPANWTRSYAKSAYIDPLPARPNLHIMANQTVTRVIFDSSSGTLKATAVEYANNGYQAKPWPTVAVNKEVIVAGGAVGSPNILMQSGIGPADKLKAAGVEVAYALPGVGQHAQDHLSTQVSFKTSAQTTAQLYASGAAIGTPYQSFINSAIAYTNITDLLGDNAAAFHQQIIGNLTTYASNPAMNPSTDPTVGMGYQTIYQANADMMLSQIGQVELLLSLTGSNSGADTFSVQAALQHPFSMGELYIATPNPFDYPIINPNYFSHEADIVILREGIKLARKIGQTQPLSDSVISEVVPGPDVQTDEQWEAWLRTVVGTEYHPGCTCSMMSLNEGGVVDATLKVYGTSNVRVADSSVFPIQFAAHLMAPTYGLAEQAAMIIKSQYDGTPSPAALHTQTATGTSANPTDTASSNKQSDAAASRFSISISTISVVVLAFILPSMLF</sequence>
<dbReference type="InterPro" id="IPR007867">
    <property type="entry name" value="GMC_OxRtase_C"/>
</dbReference>
<dbReference type="PANTHER" id="PTHR11552">
    <property type="entry name" value="GLUCOSE-METHANOL-CHOLINE GMC OXIDOREDUCTASE"/>
    <property type="match status" value="1"/>
</dbReference>
<dbReference type="InterPro" id="IPR012132">
    <property type="entry name" value="GMC_OxRdtase"/>
</dbReference>
<evidence type="ECO:0000256" key="3">
    <source>
        <dbReference type="ARBA" id="ARBA00022630"/>
    </source>
</evidence>
<evidence type="ECO:0000256" key="2">
    <source>
        <dbReference type="ARBA" id="ARBA00010790"/>
    </source>
</evidence>
<dbReference type="OrthoDB" id="269227at2759"/>
<dbReference type="Gene3D" id="4.10.450.10">
    <property type="entry name" value="Glucose Oxidase, domain 2"/>
    <property type="match status" value="1"/>
</dbReference>
<accession>A0A0C3QWG3</accession>
<dbReference type="PROSITE" id="PS00624">
    <property type="entry name" value="GMC_OXRED_2"/>
    <property type="match status" value="1"/>
</dbReference>
<dbReference type="GO" id="GO:0016614">
    <property type="term" value="F:oxidoreductase activity, acting on CH-OH group of donors"/>
    <property type="evidence" value="ECO:0007669"/>
    <property type="project" value="InterPro"/>
</dbReference>
<dbReference type="InterPro" id="IPR000172">
    <property type="entry name" value="GMC_OxRdtase_N"/>
</dbReference>